<dbReference type="EC" id="3.2.1.39" evidence="3"/>
<evidence type="ECO:0000256" key="2">
    <source>
        <dbReference type="ARBA" id="ARBA00008773"/>
    </source>
</evidence>
<comment type="catalytic activity">
    <reaction evidence="1">
        <text>Hydrolysis of (1-&gt;3)-beta-D-glucosidic linkages in (1-&gt;3)-beta-D-glucans.</text>
        <dbReference type="EC" id="3.2.1.39"/>
    </reaction>
</comment>
<comment type="similarity">
    <text evidence="2 6">Belongs to the glycosyl hydrolase 17 family.</text>
</comment>
<dbReference type="InterPro" id="IPR017853">
    <property type="entry name" value="GH"/>
</dbReference>
<dbReference type="PANTHER" id="PTHR32227">
    <property type="entry name" value="GLUCAN ENDO-1,3-BETA-GLUCOSIDASE BG1-RELATED-RELATED"/>
    <property type="match status" value="1"/>
</dbReference>
<evidence type="ECO:0000256" key="5">
    <source>
        <dbReference type="ARBA" id="ARBA00023295"/>
    </source>
</evidence>
<evidence type="ECO:0000256" key="6">
    <source>
        <dbReference type="RuleBase" id="RU004335"/>
    </source>
</evidence>
<keyword evidence="8" id="KW-0472">Membrane</keyword>
<keyword evidence="8" id="KW-1133">Transmembrane helix</keyword>
<evidence type="ECO:0000256" key="8">
    <source>
        <dbReference type="SAM" id="Phobius"/>
    </source>
</evidence>
<dbReference type="AlphaFoldDB" id="A0AAN7JX24"/>
<sequence>MPSPESRSAFLHLVLLFLVYLLHVGSSAAATTIGITYSSTSPDATANATAAANTTDTSAPSLPPDRVSAAVYALKIPAVRISDPTPNSVRAFLFSNTSLLLSIPNTLVPSLAKNRSVATAWLFQNVIPFHPRARISAISVGNSLLESNPDAVDLLLPAILNVDSSLRDLGIHHISVSTTFSFVSIMTGAFPPSSATFEKPLLENLIRPLLDFLKSANSSFMVNIYPYNLYRLKCEIPLGFALFQNEAFMYRDDLVTGARYWNLFDMMVDSVVAAMAVAGHEDVPIIVAETGWPSSSPDKTELDANADYAEMYIRGLLKHLRSAMGTPLRKEGVAEAYIYELVDKEVKPSGDTGRSWGILYPNLTRKYQHRLEFSCAYSLVHCGDTVVSLLLLIAFAIWMICYVPVYTD</sequence>
<organism evidence="10 11">
    <name type="scientific">Trapa incisa</name>
    <dbReference type="NCBI Taxonomy" id="236973"/>
    <lineage>
        <taxon>Eukaryota</taxon>
        <taxon>Viridiplantae</taxon>
        <taxon>Streptophyta</taxon>
        <taxon>Embryophyta</taxon>
        <taxon>Tracheophyta</taxon>
        <taxon>Spermatophyta</taxon>
        <taxon>Magnoliopsida</taxon>
        <taxon>eudicotyledons</taxon>
        <taxon>Gunneridae</taxon>
        <taxon>Pentapetalae</taxon>
        <taxon>rosids</taxon>
        <taxon>malvids</taxon>
        <taxon>Myrtales</taxon>
        <taxon>Lythraceae</taxon>
        <taxon>Trapa</taxon>
    </lineage>
</organism>
<dbReference type="GO" id="GO:0042973">
    <property type="term" value="F:glucan endo-1,3-beta-D-glucosidase activity"/>
    <property type="evidence" value="ECO:0007669"/>
    <property type="project" value="UniProtKB-EC"/>
</dbReference>
<dbReference type="GO" id="GO:0005975">
    <property type="term" value="P:carbohydrate metabolic process"/>
    <property type="evidence" value="ECO:0007669"/>
    <property type="project" value="InterPro"/>
</dbReference>
<feature type="transmembrane region" description="Helical" evidence="8">
    <location>
        <begin position="386"/>
        <end position="405"/>
    </location>
</feature>
<gene>
    <name evidence="10" type="ORF">SAY87_009808</name>
</gene>
<reference evidence="10 11" key="1">
    <citation type="journal article" date="2023" name="Hortic Res">
        <title>Pangenome of water caltrop reveals structural variations and asymmetric subgenome divergence after allopolyploidization.</title>
        <authorList>
            <person name="Zhang X."/>
            <person name="Chen Y."/>
            <person name="Wang L."/>
            <person name="Yuan Y."/>
            <person name="Fang M."/>
            <person name="Shi L."/>
            <person name="Lu R."/>
            <person name="Comes H.P."/>
            <person name="Ma Y."/>
            <person name="Chen Y."/>
            <person name="Huang G."/>
            <person name="Zhou Y."/>
            <person name="Zheng Z."/>
            <person name="Qiu Y."/>
        </authorList>
    </citation>
    <scope>NUCLEOTIDE SEQUENCE [LARGE SCALE GENOMIC DNA]</scope>
    <source>
        <tissue evidence="10">Roots</tissue>
    </source>
</reference>
<evidence type="ECO:0000256" key="7">
    <source>
        <dbReference type="RuleBase" id="RU004336"/>
    </source>
</evidence>
<proteinExistence type="inferred from homology"/>
<feature type="signal peptide" evidence="9">
    <location>
        <begin position="1"/>
        <end position="29"/>
    </location>
</feature>
<keyword evidence="9" id="KW-0732">Signal</keyword>
<dbReference type="EMBL" id="JAXIOK010000014">
    <property type="protein sequence ID" value="KAK4756051.1"/>
    <property type="molecule type" value="Genomic_DNA"/>
</dbReference>
<dbReference type="InterPro" id="IPR000490">
    <property type="entry name" value="Glyco_hydro_17"/>
</dbReference>
<dbReference type="InterPro" id="IPR044965">
    <property type="entry name" value="Glyco_hydro_17_plant"/>
</dbReference>
<evidence type="ECO:0000256" key="4">
    <source>
        <dbReference type="ARBA" id="ARBA00022801"/>
    </source>
</evidence>
<dbReference type="Gene3D" id="3.20.20.80">
    <property type="entry name" value="Glycosidases"/>
    <property type="match status" value="1"/>
</dbReference>
<keyword evidence="11" id="KW-1185">Reference proteome</keyword>
<evidence type="ECO:0000313" key="11">
    <source>
        <dbReference type="Proteomes" id="UP001345219"/>
    </source>
</evidence>
<name>A0AAN7JX24_9MYRT</name>
<accession>A0AAN7JX24</accession>
<keyword evidence="5 7" id="KW-0326">Glycosidase</keyword>
<evidence type="ECO:0000256" key="9">
    <source>
        <dbReference type="SAM" id="SignalP"/>
    </source>
</evidence>
<dbReference type="Pfam" id="PF00332">
    <property type="entry name" value="Glyco_hydro_17"/>
    <property type="match status" value="1"/>
</dbReference>
<keyword evidence="8" id="KW-0812">Transmembrane</keyword>
<dbReference type="PROSITE" id="PS00587">
    <property type="entry name" value="GLYCOSYL_HYDROL_F17"/>
    <property type="match status" value="1"/>
</dbReference>
<evidence type="ECO:0000313" key="10">
    <source>
        <dbReference type="EMBL" id="KAK4756051.1"/>
    </source>
</evidence>
<evidence type="ECO:0000256" key="1">
    <source>
        <dbReference type="ARBA" id="ARBA00000382"/>
    </source>
</evidence>
<dbReference type="Proteomes" id="UP001345219">
    <property type="component" value="Chromosome 8"/>
</dbReference>
<keyword evidence="4 7" id="KW-0378">Hydrolase</keyword>
<feature type="chain" id="PRO_5042928863" description="glucan endo-1,3-beta-D-glucosidase" evidence="9">
    <location>
        <begin position="30"/>
        <end position="408"/>
    </location>
</feature>
<protein>
    <recommendedName>
        <fullName evidence="3">glucan endo-1,3-beta-D-glucosidase</fullName>
        <ecNumber evidence="3">3.2.1.39</ecNumber>
    </recommendedName>
</protein>
<dbReference type="SUPFAM" id="SSF51445">
    <property type="entry name" value="(Trans)glycosidases"/>
    <property type="match status" value="1"/>
</dbReference>
<evidence type="ECO:0000256" key="3">
    <source>
        <dbReference type="ARBA" id="ARBA00012780"/>
    </source>
</evidence>
<comment type="caution">
    <text evidence="10">The sequence shown here is derived from an EMBL/GenBank/DDBJ whole genome shotgun (WGS) entry which is preliminary data.</text>
</comment>